<comment type="similarity">
    <text evidence="7">Belongs to the transglycosylase MltG family.</text>
</comment>
<evidence type="ECO:0000256" key="7">
    <source>
        <dbReference type="HAMAP-Rule" id="MF_02065"/>
    </source>
</evidence>
<accession>A0ABW6CRN0</accession>
<dbReference type="HAMAP" id="MF_02065">
    <property type="entry name" value="MltG"/>
    <property type="match status" value="1"/>
</dbReference>
<dbReference type="InterPro" id="IPR003770">
    <property type="entry name" value="MLTG-like"/>
</dbReference>
<dbReference type="PANTHER" id="PTHR30518:SF2">
    <property type="entry name" value="ENDOLYTIC MUREIN TRANSGLYCOSYLASE"/>
    <property type="match status" value="1"/>
</dbReference>
<keyword evidence="2 7" id="KW-0812">Transmembrane</keyword>
<dbReference type="NCBIfam" id="TIGR00247">
    <property type="entry name" value="endolytic transglycosylase MltG"/>
    <property type="match status" value="1"/>
</dbReference>
<keyword evidence="5 7" id="KW-0456">Lyase</keyword>
<evidence type="ECO:0000256" key="2">
    <source>
        <dbReference type="ARBA" id="ARBA00022692"/>
    </source>
</evidence>
<comment type="function">
    <text evidence="7">Functions as a peptidoglycan terminase that cleaves nascent peptidoglycan strands endolytically to terminate their elongation.</text>
</comment>
<evidence type="ECO:0000256" key="5">
    <source>
        <dbReference type="ARBA" id="ARBA00023239"/>
    </source>
</evidence>
<dbReference type="Pfam" id="PF02618">
    <property type="entry name" value="YceG"/>
    <property type="match status" value="1"/>
</dbReference>
<name>A0ABW6CRN0_9CAUL</name>
<proteinExistence type="inferred from homology"/>
<feature type="compositionally biased region" description="Low complexity" evidence="8">
    <location>
        <begin position="345"/>
        <end position="360"/>
    </location>
</feature>
<evidence type="ECO:0000256" key="1">
    <source>
        <dbReference type="ARBA" id="ARBA00022475"/>
    </source>
</evidence>
<dbReference type="PANTHER" id="PTHR30518">
    <property type="entry name" value="ENDOLYTIC MUREIN TRANSGLYCOSYLASE"/>
    <property type="match status" value="1"/>
</dbReference>
<feature type="transmembrane region" description="Helical" evidence="7">
    <location>
        <begin position="20"/>
        <end position="44"/>
    </location>
</feature>
<evidence type="ECO:0000313" key="9">
    <source>
        <dbReference type="EMBL" id="MFD3265742.1"/>
    </source>
</evidence>
<keyword evidence="10" id="KW-1185">Reference proteome</keyword>
<dbReference type="EC" id="4.2.2.29" evidence="7"/>
<dbReference type="Gene3D" id="3.30.1490.480">
    <property type="entry name" value="Endolytic murein transglycosylase"/>
    <property type="match status" value="1"/>
</dbReference>
<keyword evidence="6 7" id="KW-0961">Cell wall biogenesis/degradation</keyword>
<keyword evidence="7" id="KW-0997">Cell inner membrane</keyword>
<feature type="region of interest" description="Disordered" evidence="8">
    <location>
        <begin position="345"/>
        <end position="370"/>
    </location>
</feature>
<evidence type="ECO:0000313" key="10">
    <source>
        <dbReference type="Proteomes" id="UP001598130"/>
    </source>
</evidence>
<keyword evidence="4 7" id="KW-0472">Membrane</keyword>
<comment type="subcellular location">
    <subcellularLocation>
        <location evidence="7">Cell inner membrane</location>
        <topology evidence="7">Single-pass membrane protein</topology>
    </subcellularLocation>
</comment>
<dbReference type="Proteomes" id="UP001598130">
    <property type="component" value="Unassembled WGS sequence"/>
</dbReference>
<dbReference type="Gene3D" id="3.30.160.60">
    <property type="entry name" value="Classic Zinc Finger"/>
    <property type="match status" value="1"/>
</dbReference>
<organism evidence="9 10">
    <name type="scientific">Phenylobacterium ferrooxidans</name>
    <dbReference type="NCBI Taxonomy" id="2982689"/>
    <lineage>
        <taxon>Bacteria</taxon>
        <taxon>Pseudomonadati</taxon>
        <taxon>Pseudomonadota</taxon>
        <taxon>Alphaproteobacteria</taxon>
        <taxon>Caulobacterales</taxon>
        <taxon>Caulobacteraceae</taxon>
        <taxon>Phenylobacterium</taxon>
    </lineage>
</organism>
<evidence type="ECO:0000256" key="8">
    <source>
        <dbReference type="SAM" id="MobiDB-lite"/>
    </source>
</evidence>
<comment type="caution">
    <text evidence="9">The sequence shown here is derived from an EMBL/GenBank/DDBJ whole genome shotgun (WGS) entry which is preliminary data.</text>
</comment>
<keyword evidence="1 7" id="KW-1003">Cell membrane</keyword>
<reference evidence="9 10" key="1">
    <citation type="submission" date="2022-09" db="EMBL/GenBank/DDBJ databases">
        <title>New species of Phenylobacterium.</title>
        <authorList>
            <person name="Mieszkin S."/>
        </authorList>
    </citation>
    <scope>NUCLEOTIDE SEQUENCE [LARGE SCALE GENOMIC DNA]</scope>
    <source>
        <strain evidence="9 10">HK31-G</strain>
    </source>
</reference>
<dbReference type="EMBL" id="JAOTJD010000039">
    <property type="protein sequence ID" value="MFD3265742.1"/>
    <property type="molecule type" value="Genomic_DNA"/>
</dbReference>
<evidence type="ECO:0000256" key="4">
    <source>
        <dbReference type="ARBA" id="ARBA00023136"/>
    </source>
</evidence>
<evidence type="ECO:0000256" key="6">
    <source>
        <dbReference type="ARBA" id="ARBA00023316"/>
    </source>
</evidence>
<keyword evidence="3 7" id="KW-1133">Transmembrane helix</keyword>
<dbReference type="CDD" id="cd08010">
    <property type="entry name" value="MltG_like"/>
    <property type="match status" value="1"/>
</dbReference>
<comment type="catalytic activity">
    <reaction evidence="7">
        <text>a peptidoglycan chain = a peptidoglycan chain with N-acetyl-1,6-anhydromuramyl-[peptide] at the reducing end + a peptidoglycan chain with N-acetylglucosamine at the non-reducing end.</text>
        <dbReference type="EC" id="4.2.2.29"/>
    </reaction>
</comment>
<sequence length="370" mass="39048">MSKRPRAPKKAGGLSPMRRLMIMLLSAAATLAVAGMLVAVWVAWSFQGPGPTAKSGDMTTVMLRHGSSLPEIASTLSHEGVIRSAPIFVAAAQVTGAARRLKAGEYEIASRASMASILADIRDGKIVRHQITIPEGRTSEMVVEALAAKSDLTGVAAAPPEGSILPETYQYERGEDRSAVLRRMMDARDQLVASLWSKRQPGLPFSTPEEAITLASIVEKETGQASERPRVAAVFINRLRQGMRLQSDPTIIYGITQGRPLGRGIRASELAAETPYNTYAINGLPPTPIANPGRAAIAAVLDPPKTTELYFVADGTGGHVFASTLAEHNANVAKWRAIERTRGSAPAVAAPEPGLAGGAPVDAPAVTVEP</sequence>
<feature type="site" description="Important for catalytic activity" evidence="7">
    <location>
        <position position="221"/>
    </location>
</feature>
<gene>
    <name evidence="7 9" type="primary">mltG</name>
    <name evidence="9" type="ORF">OCL97_17430</name>
</gene>
<protein>
    <recommendedName>
        <fullName evidence="7">Endolytic murein transglycosylase</fullName>
        <ecNumber evidence="7">4.2.2.29</ecNumber>
    </recommendedName>
    <alternativeName>
        <fullName evidence="7">Peptidoglycan lytic transglycosylase</fullName>
    </alternativeName>
    <alternativeName>
        <fullName evidence="7">Peptidoglycan polymerization terminase</fullName>
    </alternativeName>
</protein>
<evidence type="ECO:0000256" key="3">
    <source>
        <dbReference type="ARBA" id="ARBA00022989"/>
    </source>
</evidence>